<dbReference type="OrthoDB" id="5906372at2759"/>
<evidence type="ECO:0000313" key="1">
    <source>
        <dbReference type="EMBL" id="KAF7638968.1"/>
    </source>
</evidence>
<dbReference type="AlphaFoldDB" id="A0A8T0A0D5"/>
<reference evidence="1" key="1">
    <citation type="journal article" date="2020" name="Ecol. Evol.">
        <title>Genome structure and content of the rice root-knot nematode (Meloidogyne graminicola).</title>
        <authorList>
            <person name="Phan N.T."/>
            <person name="Danchin E.G.J."/>
            <person name="Klopp C."/>
            <person name="Perfus-Barbeoch L."/>
            <person name="Kozlowski D.K."/>
            <person name="Koutsovoulos G.D."/>
            <person name="Lopez-Roques C."/>
            <person name="Bouchez O."/>
            <person name="Zahm M."/>
            <person name="Besnard G."/>
            <person name="Bellafiore S."/>
        </authorList>
    </citation>
    <scope>NUCLEOTIDE SEQUENCE</scope>
    <source>
        <strain evidence="1">VN-18</strain>
    </source>
</reference>
<accession>A0A8T0A0D5</accession>
<gene>
    <name evidence="1" type="ORF">Mgra_00001494</name>
</gene>
<dbReference type="EMBL" id="JABEBT010000008">
    <property type="protein sequence ID" value="KAF7638968.1"/>
    <property type="molecule type" value="Genomic_DNA"/>
</dbReference>
<name>A0A8T0A0D5_9BILA</name>
<dbReference type="Proteomes" id="UP000605970">
    <property type="component" value="Unassembled WGS sequence"/>
</dbReference>
<organism evidence="1 2">
    <name type="scientific">Meloidogyne graminicola</name>
    <dbReference type="NCBI Taxonomy" id="189291"/>
    <lineage>
        <taxon>Eukaryota</taxon>
        <taxon>Metazoa</taxon>
        <taxon>Ecdysozoa</taxon>
        <taxon>Nematoda</taxon>
        <taxon>Chromadorea</taxon>
        <taxon>Rhabditida</taxon>
        <taxon>Tylenchina</taxon>
        <taxon>Tylenchomorpha</taxon>
        <taxon>Tylenchoidea</taxon>
        <taxon>Meloidogynidae</taxon>
        <taxon>Meloidogyninae</taxon>
        <taxon>Meloidogyne</taxon>
    </lineage>
</organism>
<sequence length="98" mass="11106">MPLSSTHRHERSVADDYHSCGYYFERHCQQCYFLMRDGMLAVQKLPQIELTHHAHFVAETAVTDDVEEQIAEEAVDEIAEVELAATAALNVDSIAMVR</sequence>
<evidence type="ECO:0000313" key="2">
    <source>
        <dbReference type="Proteomes" id="UP000605970"/>
    </source>
</evidence>
<keyword evidence="2" id="KW-1185">Reference proteome</keyword>
<comment type="caution">
    <text evidence="1">The sequence shown here is derived from an EMBL/GenBank/DDBJ whole genome shotgun (WGS) entry which is preliminary data.</text>
</comment>
<proteinExistence type="predicted"/>
<protein>
    <submittedName>
        <fullName evidence="1">Uncharacterized protein</fullName>
    </submittedName>
</protein>